<dbReference type="EMBL" id="LUGG01000044">
    <property type="protein sequence ID" value="OBZ65431.1"/>
    <property type="molecule type" value="Genomic_DNA"/>
</dbReference>
<protein>
    <submittedName>
        <fullName evidence="2">Uncharacterized protein</fullName>
    </submittedName>
</protein>
<keyword evidence="3" id="KW-1185">Reference proteome</keyword>
<accession>A0A1C7LL06</accession>
<dbReference type="Gene3D" id="2.60.40.2970">
    <property type="match status" value="1"/>
</dbReference>
<reference evidence="2 3" key="1">
    <citation type="submission" date="2016-03" db="EMBL/GenBank/DDBJ databases">
        <title>Whole genome sequencing of Grifola frondosa 9006-11.</title>
        <authorList>
            <person name="Min B."/>
            <person name="Park H."/>
            <person name="Kim J.-G."/>
            <person name="Cho H."/>
            <person name="Oh Y.-L."/>
            <person name="Kong W.-S."/>
            <person name="Choi I.-G."/>
        </authorList>
    </citation>
    <scope>NUCLEOTIDE SEQUENCE [LARGE SCALE GENOMIC DNA]</scope>
    <source>
        <strain evidence="2 3">9006-11</strain>
    </source>
</reference>
<sequence>MLSLTLITRSITAALSFASPAKRVPTPEVSLTGHQSDRCRDQPRLRPLKILKYDTVLDSDLPARSFVVSKGGVAADFTGIRIQVDMDAFDDSAFSIIPAGETVVIKHEIAPLYNFEALTYKIAFQVIEDNAKPNTYKVSASKLVVEIKSDVVKRNLKMCDMPKKACLSFIYAVFST</sequence>
<keyword evidence="1" id="KW-0732">Signal</keyword>
<dbReference type="Proteomes" id="UP000092993">
    <property type="component" value="Unassembled WGS sequence"/>
</dbReference>
<dbReference type="AlphaFoldDB" id="A0A1C7LL06"/>
<evidence type="ECO:0000313" key="2">
    <source>
        <dbReference type="EMBL" id="OBZ65431.1"/>
    </source>
</evidence>
<name>A0A1C7LL06_GRIFR</name>
<feature type="chain" id="PRO_5008888636" evidence="1">
    <location>
        <begin position="19"/>
        <end position="176"/>
    </location>
</feature>
<dbReference type="STRING" id="5627.A0A1C7LL06"/>
<proteinExistence type="predicted"/>
<dbReference type="OrthoDB" id="412874at2759"/>
<organism evidence="2 3">
    <name type="scientific">Grifola frondosa</name>
    <name type="common">Maitake</name>
    <name type="synonym">Polyporus frondosus</name>
    <dbReference type="NCBI Taxonomy" id="5627"/>
    <lineage>
        <taxon>Eukaryota</taxon>
        <taxon>Fungi</taxon>
        <taxon>Dikarya</taxon>
        <taxon>Basidiomycota</taxon>
        <taxon>Agaricomycotina</taxon>
        <taxon>Agaricomycetes</taxon>
        <taxon>Polyporales</taxon>
        <taxon>Grifolaceae</taxon>
        <taxon>Grifola</taxon>
    </lineage>
</organism>
<gene>
    <name evidence="2" type="ORF">A0H81_14603</name>
</gene>
<comment type="caution">
    <text evidence="2">The sequence shown here is derived from an EMBL/GenBank/DDBJ whole genome shotgun (WGS) entry which is preliminary data.</text>
</comment>
<evidence type="ECO:0000256" key="1">
    <source>
        <dbReference type="SAM" id="SignalP"/>
    </source>
</evidence>
<feature type="signal peptide" evidence="1">
    <location>
        <begin position="1"/>
        <end position="18"/>
    </location>
</feature>
<evidence type="ECO:0000313" key="3">
    <source>
        <dbReference type="Proteomes" id="UP000092993"/>
    </source>
</evidence>